<comment type="caution">
    <text evidence="6">The sequence shown here is derived from an EMBL/GenBank/DDBJ whole genome shotgun (WGS) entry which is preliminary data.</text>
</comment>
<dbReference type="PROSITE" id="PS51781">
    <property type="entry name" value="SH3B"/>
    <property type="match status" value="1"/>
</dbReference>
<feature type="domain" description="SH3b" evidence="5">
    <location>
        <begin position="186"/>
        <end position="250"/>
    </location>
</feature>
<accession>A0A9X1I3E2</accession>
<dbReference type="Pfam" id="PF08239">
    <property type="entry name" value="SH3_3"/>
    <property type="match status" value="1"/>
</dbReference>
<evidence type="ECO:0000313" key="6">
    <source>
        <dbReference type="EMBL" id="MCB4807176.1"/>
    </source>
</evidence>
<keyword evidence="2 3" id="KW-0802">TPR repeat</keyword>
<dbReference type="InterPro" id="IPR003646">
    <property type="entry name" value="SH3-like_bac-type"/>
</dbReference>
<dbReference type="InterPro" id="IPR019734">
    <property type="entry name" value="TPR_rpt"/>
</dbReference>
<organism evidence="6 7">
    <name type="scientific">Neotamlana sargassicola</name>
    <dbReference type="NCBI Taxonomy" id="2883125"/>
    <lineage>
        <taxon>Bacteria</taxon>
        <taxon>Pseudomonadati</taxon>
        <taxon>Bacteroidota</taxon>
        <taxon>Flavobacteriia</taxon>
        <taxon>Flavobacteriales</taxon>
        <taxon>Flavobacteriaceae</taxon>
        <taxon>Neotamlana</taxon>
    </lineage>
</organism>
<proteinExistence type="predicted"/>
<keyword evidence="4" id="KW-0812">Transmembrane</keyword>
<evidence type="ECO:0000256" key="4">
    <source>
        <dbReference type="SAM" id="Phobius"/>
    </source>
</evidence>
<protein>
    <submittedName>
        <fullName evidence="6">Tetratricopeptide repeat protein</fullName>
    </submittedName>
</protein>
<reference evidence="6" key="1">
    <citation type="submission" date="2021-10" db="EMBL/GenBank/DDBJ databases">
        <title>Tamlana sargassums sp. nov., and Tamlana laminarinivorans sp. nov., two new bacteria isolated from the brown alga.</title>
        <authorList>
            <person name="Li J."/>
        </authorList>
    </citation>
    <scope>NUCLEOTIDE SEQUENCE</scope>
    <source>
        <strain evidence="6">62-3</strain>
    </source>
</reference>
<dbReference type="InterPro" id="IPR013105">
    <property type="entry name" value="TPR_2"/>
</dbReference>
<feature type="transmembrane region" description="Helical" evidence="4">
    <location>
        <begin position="158"/>
        <end position="179"/>
    </location>
</feature>
<dbReference type="InterPro" id="IPR011990">
    <property type="entry name" value="TPR-like_helical_dom_sf"/>
</dbReference>
<dbReference type="RefSeq" id="WP_226694642.1">
    <property type="nucleotide sequence ID" value="NZ_JAJAPX010000001.1"/>
</dbReference>
<evidence type="ECO:0000256" key="2">
    <source>
        <dbReference type="ARBA" id="ARBA00022803"/>
    </source>
</evidence>
<keyword evidence="1" id="KW-0677">Repeat</keyword>
<dbReference type="Pfam" id="PF07719">
    <property type="entry name" value="TPR_2"/>
    <property type="match status" value="1"/>
</dbReference>
<dbReference type="SUPFAM" id="SSF48452">
    <property type="entry name" value="TPR-like"/>
    <property type="match status" value="1"/>
</dbReference>
<dbReference type="SUPFAM" id="SSF50044">
    <property type="entry name" value="SH3-domain"/>
    <property type="match status" value="1"/>
</dbReference>
<evidence type="ECO:0000259" key="5">
    <source>
        <dbReference type="PROSITE" id="PS51781"/>
    </source>
</evidence>
<keyword evidence="4" id="KW-0472">Membrane</keyword>
<dbReference type="AlphaFoldDB" id="A0A9X1I3E2"/>
<evidence type="ECO:0000256" key="1">
    <source>
        <dbReference type="ARBA" id="ARBA00022737"/>
    </source>
</evidence>
<dbReference type="Proteomes" id="UP001139286">
    <property type="component" value="Unassembled WGS sequence"/>
</dbReference>
<dbReference type="SMART" id="SM00028">
    <property type="entry name" value="TPR"/>
    <property type="match status" value="2"/>
</dbReference>
<dbReference type="PROSITE" id="PS50005">
    <property type="entry name" value="TPR"/>
    <property type="match status" value="1"/>
</dbReference>
<dbReference type="InterPro" id="IPR036028">
    <property type="entry name" value="SH3-like_dom_sf"/>
</dbReference>
<dbReference type="EMBL" id="JAJAPX010000001">
    <property type="protein sequence ID" value="MCB4807176.1"/>
    <property type="molecule type" value="Genomic_DNA"/>
</dbReference>
<keyword evidence="7" id="KW-1185">Reference proteome</keyword>
<dbReference type="Gene3D" id="1.25.40.10">
    <property type="entry name" value="Tetratricopeptide repeat domain"/>
    <property type="match status" value="1"/>
</dbReference>
<evidence type="ECO:0000313" key="7">
    <source>
        <dbReference type="Proteomes" id="UP001139286"/>
    </source>
</evidence>
<keyword evidence="4" id="KW-1133">Transmembrane helix</keyword>
<name>A0A9X1I3E2_9FLAO</name>
<sequence length="258" mass="29085">MKNIIYILVVFISALSFGQNKTLFEKANALYNDAKYAEAIDAYQAILETGKHSADLYFNLGNANYKLNNIAPSIYFYEKALLLAPNDADIKNNLAFAQNMTIDAIDVVPDSGVSKIIKSIANKFTFDAWAKIAVILVFVFVILFLAYYFAFSTNRKRLAFIGSLVSLGLTVITLALAFYKYNLEQKDYPAIIFTQESKIKTGPNPNSEEAFRLHEGTKVQIVETFENWKKIKLTDGKIGWISSNDIKPLKDFKTHVTE</sequence>
<dbReference type="Gene3D" id="2.30.30.40">
    <property type="entry name" value="SH3 Domains"/>
    <property type="match status" value="1"/>
</dbReference>
<evidence type="ECO:0000256" key="3">
    <source>
        <dbReference type="PROSITE-ProRule" id="PRU00339"/>
    </source>
</evidence>
<feature type="repeat" description="TPR" evidence="3">
    <location>
        <begin position="54"/>
        <end position="87"/>
    </location>
</feature>
<gene>
    <name evidence="6" type="ORF">LG651_02855</name>
</gene>
<feature type="transmembrane region" description="Helical" evidence="4">
    <location>
        <begin position="128"/>
        <end position="151"/>
    </location>
</feature>